<feature type="transmembrane region" description="Helical" evidence="1">
    <location>
        <begin position="122"/>
        <end position="145"/>
    </location>
</feature>
<feature type="transmembrane region" description="Helical" evidence="1">
    <location>
        <begin position="84"/>
        <end position="102"/>
    </location>
</feature>
<keyword evidence="1" id="KW-0812">Transmembrane</keyword>
<sequence length="216" mass="23066">MEFATFTSLFLLGLSYGSTACMFTCMPFLSPLMLTNSSSIRSSFAVLTPFSIGRIVSYTFIATAAFYSAIWIKGIINNETISQTILGSTTIIIASIILFNAFKGTSACCSTTSKNASSKIGYFMLGFGISLNPCIPVMSLVSVSINASSLYQSMAFGIVFGIGAVSASFLIFGIILSKMAKGVVEEFSRYKNIIEKTAGLLLLIVGISTLNGWLQL</sequence>
<evidence type="ECO:0000313" key="3">
    <source>
        <dbReference type="EMBL" id="QSZ42743.1"/>
    </source>
</evidence>
<accession>A0A975GDV0</accession>
<dbReference type="RefSeq" id="WP_207561554.1">
    <property type="nucleotide sequence ID" value="NZ_CP046072.1"/>
</dbReference>
<evidence type="ECO:0000259" key="2">
    <source>
        <dbReference type="Pfam" id="PF13386"/>
    </source>
</evidence>
<keyword evidence="1" id="KW-0472">Membrane</keyword>
<name>A0A975GDV0_9BACT</name>
<organism evidence="3 4">
    <name type="scientific">Sulfurimonas aquatica</name>
    <dbReference type="NCBI Taxonomy" id="2672570"/>
    <lineage>
        <taxon>Bacteria</taxon>
        <taxon>Pseudomonadati</taxon>
        <taxon>Campylobacterota</taxon>
        <taxon>Epsilonproteobacteria</taxon>
        <taxon>Campylobacterales</taxon>
        <taxon>Sulfurimonadaceae</taxon>
        <taxon>Sulfurimonas</taxon>
    </lineage>
</organism>
<proteinExistence type="predicted"/>
<dbReference type="EMBL" id="CP046072">
    <property type="protein sequence ID" value="QSZ42743.1"/>
    <property type="molecule type" value="Genomic_DNA"/>
</dbReference>
<reference evidence="3" key="1">
    <citation type="submission" date="2019-11" db="EMBL/GenBank/DDBJ databases">
        <authorList>
            <person name="Kojima H."/>
        </authorList>
    </citation>
    <scope>NUCLEOTIDE SEQUENCE</scope>
    <source>
        <strain evidence="3">H1576</strain>
    </source>
</reference>
<dbReference type="Pfam" id="PF13386">
    <property type="entry name" value="DsbD_2"/>
    <property type="match status" value="1"/>
</dbReference>
<reference evidence="3" key="2">
    <citation type="submission" date="2021-04" db="EMBL/GenBank/DDBJ databases">
        <title>Isolation and characterization of a novel species of the genus Sulfurimonas.</title>
        <authorList>
            <person name="Fukui M."/>
        </authorList>
    </citation>
    <scope>NUCLEOTIDE SEQUENCE</scope>
    <source>
        <strain evidence="3">H1576</strain>
    </source>
</reference>
<feature type="domain" description="Urease accessory protein UreH-like transmembrane" evidence="2">
    <location>
        <begin position="9"/>
        <end position="207"/>
    </location>
</feature>
<gene>
    <name evidence="3" type="ORF">GJV85_11670</name>
</gene>
<keyword evidence="4" id="KW-1185">Reference proteome</keyword>
<feature type="transmembrane region" description="Helical" evidence="1">
    <location>
        <begin position="197"/>
        <end position="214"/>
    </location>
</feature>
<evidence type="ECO:0000313" key="4">
    <source>
        <dbReference type="Proteomes" id="UP000671852"/>
    </source>
</evidence>
<feature type="transmembrane region" description="Helical" evidence="1">
    <location>
        <begin position="151"/>
        <end position="176"/>
    </location>
</feature>
<feature type="transmembrane region" description="Helical" evidence="1">
    <location>
        <begin position="55"/>
        <end position="72"/>
    </location>
</feature>
<keyword evidence="1" id="KW-1133">Transmembrane helix</keyword>
<evidence type="ECO:0000256" key="1">
    <source>
        <dbReference type="SAM" id="Phobius"/>
    </source>
</evidence>
<dbReference type="InterPro" id="IPR039447">
    <property type="entry name" value="UreH-like_TM_dom"/>
</dbReference>
<feature type="transmembrane region" description="Helical" evidence="1">
    <location>
        <begin position="6"/>
        <end position="34"/>
    </location>
</feature>
<protein>
    <recommendedName>
        <fullName evidence="2">Urease accessory protein UreH-like transmembrane domain-containing protein</fullName>
    </recommendedName>
</protein>
<dbReference type="KEGG" id="saqt:GJV85_11670"/>
<dbReference type="Proteomes" id="UP000671852">
    <property type="component" value="Chromosome"/>
</dbReference>
<dbReference type="AlphaFoldDB" id="A0A975GDV0"/>